<dbReference type="EMBL" id="JASCZI010090710">
    <property type="protein sequence ID" value="MED6145397.1"/>
    <property type="molecule type" value="Genomic_DNA"/>
</dbReference>
<protein>
    <submittedName>
        <fullName evidence="2">Uncharacterized protein</fullName>
    </submittedName>
</protein>
<accession>A0ABU6T9M3</accession>
<name>A0ABU6T9M3_9FABA</name>
<feature type="compositionally biased region" description="Basic and acidic residues" evidence="1">
    <location>
        <begin position="67"/>
        <end position="85"/>
    </location>
</feature>
<evidence type="ECO:0000256" key="1">
    <source>
        <dbReference type="SAM" id="MobiDB-lite"/>
    </source>
</evidence>
<keyword evidence="3" id="KW-1185">Reference proteome</keyword>
<feature type="compositionally biased region" description="Polar residues" evidence="1">
    <location>
        <begin position="52"/>
        <end position="61"/>
    </location>
</feature>
<proteinExistence type="predicted"/>
<evidence type="ECO:0000313" key="3">
    <source>
        <dbReference type="Proteomes" id="UP001341840"/>
    </source>
</evidence>
<feature type="region of interest" description="Disordered" evidence="1">
    <location>
        <begin position="252"/>
        <end position="281"/>
    </location>
</feature>
<evidence type="ECO:0000313" key="2">
    <source>
        <dbReference type="EMBL" id="MED6145397.1"/>
    </source>
</evidence>
<feature type="region of interest" description="Disordered" evidence="1">
    <location>
        <begin position="1"/>
        <end position="90"/>
    </location>
</feature>
<sequence length="281" mass="31519">MDGSSDARKGLPPRHYPATAYRDATPPPLVPEEADVPSSLLEPEPPLPPPNSHSAVESCSTVGGWRLKKEVEGDSEGEKGEEGRGKKGGCKLTEMVLPPSSTTELAQNIGSHQIEEYEEIFLIGNEYNLEKKKMENNVSMTMYYNGQILFHTPEGARFVCNNSCVSVVYPIISFEELKSFICQNIDLQILKRVSNIFYRRPVLVFDGFIQFQAICVIDDASVQEMFSIYYETRSQVPVIELYVESESDDEFKGTYELDDDNENNDQSGHNVEEDVANALEN</sequence>
<comment type="caution">
    <text evidence="2">The sequence shown here is derived from an EMBL/GenBank/DDBJ whole genome shotgun (WGS) entry which is preliminary data.</text>
</comment>
<organism evidence="2 3">
    <name type="scientific">Stylosanthes scabra</name>
    <dbReference type="NCBI Taxonomy" id="79078"/>
    <lineage>
        <taxon>Eukaryota</taxon>
        <taxon>Viridiplantae</taxon>
        <taxon>Streptophyta</taxon>
        <taxon>Embryophyta</taxon>
        <taxon>Tracheophyta</taxon>
        <taxon>Spermatophyta</taxon>
        <taxon>Magnoliopsida</taxon>
        <taxon>eudicotyledons</taxon>
        <taxon>Gunneridae</taxon>
        <taxon>Pentapetalae</taxon>
        <taxon>rosids</taxon>
        <taxon>fabids</taxon>
        <taxon>Fabales</taxon>
        <taxon>Fabaceae</taxon>
        <taxon>Papilionoideae</taxon>
        <taxon>50 kb inversion clade</taxon>
        <taxon>dalbergioids sensu lato</taxon>
        <taxon>Dalbergieae</taxon>
        <taxon>Pterocarpus clade</taxon>
        <taxon>Stylosanthes</taxon>
    </lineage>
</organism>
<dbReference type="Proteomes" id="UP001341840">
    <property type="component" value="Unassembled WGS sequence"/>
</dbReference>
<reference evidence="2 3" key="1">
    <citation type="journal article" date="2023" name="Plants (Basel)">
        <title>Bridging the Gap: Combining Genomics and Transcriptomics Approaches to Understand Stylosanthes scabra, an Orphan Legume from the Brazilian Caatinga.</title>
        <authorList>
            <person name="Ferreira-Neto J.R.C."/>
            <person name="da Silva M.D."/>
            <person name="Binneck E."/>
            <person name="de Melo N.F."/>
            <person name="da Silva R.H."/>
            <person name="de Melo A.L.T.M."/>
            <person name="Pandolfi V."/>
            <person name="Bustamante F.O."/>
            <person name="Brasileiro-Vidal A.C."/>
            <person name="Benko-Iseppon A.M."/>
        </authorList>
    </citation>
    <scope>NUCLEOTIDE SEQUENCE [LARGE SCALE GENOMIC DNA]</scope>
    <source>
        <tissue evidence="2">Leaves</tissue>
    </source>
</reference>
<gene>
    <name evidence="2" type="ORF">PIB30_024756</name>
</gene>